<feature type="domain" description="TonB-dependent receptor plug" evidence="13">
    <location>
        <begin position="68"/>
        <end position="153"/>
    </location>
</feature>
<dbReference type="Gene3D" id="2.40.170.20">
    <property type="entry name" value="TonB-dependent receptor, beta-barrel domain"/>
    <property type="match status" value="1"/>
</dbReference>
<proteinExistence type="inferred from homology"/>
<organism evidence="14 15">
    <name type="scientific">Azomonas macrocytogenes</name>
    <name type="common">Azotobacter macrocytogenes</name>
    <dbReference type="NCBI Taxonomy" id="69962"/>
    <lineage>
        <taxon>Bacteria</taxon>
        <taxon>Pseudomonadati</taxon>
        <taxon>Pseudomonadota</taxon>
        <taxon>Gammaproteobacteria</taxon>
        <taxon>Pseudomonadales</taxon>
        <taxon>Pseudomonadaceae</taxon>
        <taxon>Azomonas</taxon>
    </lineage>
</organism>
<evidence type="ECO:0000256" key="3">
    <source>
        <dbReference type="ARBA" id="ARBA00022448"/>
    </source>
</evidence>
<dbReference type="Pfam" id="PF00593">
    <property type="entry name" value="TonB_dep_Rec_b-barrel"/>
    <property type="match status" value="1"/>
</dbReference>
<keyword evidence="7 11" id="KW-0798">TonB box</keyword>
<keyword evidence="8 11" id="KW-0472">Membrane</keyword>
<keyword evidence="4" id="KW-1134">Transmembrane beta strand</keyword>
<dbReference type="InterPro" id="IPR012910">
    <property type="entry name" value="Plug_dom"/>
</dbReference>
<keyword evidence="9 14" id="KW-0675">Receptor</keyword>
<dbReference type="GO" id="GO:0009279">
    <property type="term" value="C:cell outer membrane"/>
    <property type="evidence" value="ECO:0007669"/>
    <property type="project" value="UniProtKB-SubCell"/>
</dbReference>
<dbReference type="InterPro" id="IPR036942">
    <property type="entry name" value="Beta-barrel_TonB_sf"/>
</dbReference>
<keyword evidence="10" id="KW-0998">Cell outer membrane</keyword>
<accession>A0A839T668</accession>
<keyword evidence="15" id="KW-1185">Reference proteome</keyword>
<evidence type="ECO:0000256" key="4">
    <source>
        <dbReference type="ARBA" id="ARBA00022452"/>
    </source>
</evidence>
<dbReference type="Pfam" id="PF07715">
    <property type="entry name" value="Plug"/>
    <property type="match status" value="1"/>
</dbReference>
<dbReference type="EMBL" id="JACHXI010000016">
    <property type="protein sequence ID" value="MBB3104549.1"/>
    <property type="molecule type" value="Genomic_DNA"/>
</dbReference>
<reference evidence="14 15" key="1">
    <citation type="submission" date="2020-08" db="EMBL/GenBank/DDBJ databases">
        <title>Genomic Encyclopedia of Type Strains, Phase III (KMG-III): the genomes of soil and plant-associated and newly described type strains.</title>
        <authorList>
            <person name="Whitman W."/>
        </authorList>
    </citation>
    <scope>NUCLEOTIDE SEQUENCE [LARGE SCALE GENOMIC DNA]</scope>
    <source>
        <strain evidence="14 15">CECT 4462</strain>
    </source>
</reference>
<dbReference type="GO" id="GO:0044718">
    <property type="term" value="P:siderophore transmembrane transport"/>
    <property type="evidence" value="ECO:0007669"/>
    <property type="project" value="TreeGrafter"/>
</dbReference>
<evidence type="ECO:0000259" key="12">
    <source>
        <dbReference type="Pfam" id="PF00593"/>
    </source>
</evidence>
<dbReference type="InterPro" id="IPR000531">
    <property type="entry name" value="Beta-barrel_TonB"/>
</dbReference>
<dbReference type="PANTHER" id="PTHR30069:SF29">
    <property type="entry name" value="HEMOGLOBIN AND HEMOGLOBIN-HAPTOGLOBIN-BINDING PROTEIN 1-RELATED"/>
    <property type="match status" value="1"/>
</dbReference>
<comment type="subcellular location">
    <subcellularLocation>
        <location evidence="1">Cell outer membrane</location>
        <topology evidence="1">Multi-pass membrane protein</topology>
    </subcellularLocation>
</comment>
<evidence type="ECO:0000313" key="14">
    <source>
        <dbReference type="EMBL" id="MBB3104549.1"/>
    </source>
</evidence>
<feature type="domain" description="TonB-dependent receptor-like beta-barrel" evidence="12">
    <location>
        <begin position="198"/>
        <end position="660"/>
    </location>
</feature>
<keyword evidence="5" id="KW-0812">Transmembrane</keyword>
<dbReference type="GO" id="GO:0015344">
    <property type="term" value="F:siderophore uptake transmembrane transporter activity"/>
    <property type="evidence" value="ECO:0007669"/>
    <property type="project" value="TreeGrafter"/>
</dbReference>
<keyword evidence="3" id="KW-0813">Transport</keyword>
<evidence type="ECO:0000256" key="11">
    <source>
        <dbReference type="RuleBase" id="RU003357"/>
    </source>
</evidence>
<dbReference type="AlphaFoldDB" id="A0A839T668"/>
<comment type="caution">
    <text evidence="14">The sequence shown here is derived from an EMBL/GenBank/DDBJ whole genome shotgun (WGS) entry which is preliminary data.</text>
</comment>
<gene>
    <name evidence="14" type="ORF">FHR87_002969</name>
</gene>
<dbReference type="InterPro" id="IPR037066">
    <property type="entry name" value="Plug_dom_sf"/>
</dbReference>
<protein>
    <submittedName>
        <fullName evidence="14">Outer membrane receptor protein involved in Fe transport</fullName>
    </submittedName>
</protein>
<keyword evidence="6" id="KW-0732">Signal</keyword>
<dbReference type="Proteomes" id="UP000549250">
    <property type="component" value="Unassembled WGS sequence"/>
</dbReference>
<dbReference type="RefSeq" id="WP_183167397.1">
    <property type="nucleotide sequence ID" value="NZ_JACHXI010000016.1"/>
</dbReference>
<evidence type="ECO:0000313" key="15">
    <source>
        <dbReference type="Proteomes" id="UP000549250"/>
    </source>
</evidence>
<evidence type="ECO:0000256" key="10">
    <source>
        <dbReference type="ARBA" id="ARBA00023237"/>
    </source>
</evidence>
<dbReference type="InterPro" id="IPR039426">
    <property type="entry name" value="TonB-dep_rcpt-like"/>
</dbReference>
<sequence>MTKHKALCLLLAPTLLPMERYVLAESDEMELSTIRIENQATASLNTPTSLVPLEGKTAHSRFALPKSVEAVQTYDQEDIRNMRPRDVSDLIESSLGMSIGRQGARVHNFSYNRGDKVSIILDGVYLTQTQAQRVLSDIPVEMIDSIQFLRDSSVITISPLMDFGSAGAGAPNQGFIVINTRKSGPGKDGGELRASYATYDTWKRSGWIGNSWLDGRLTLGGGYQRSESNGKPKWNMAYDADTWLASSGWKDENFIASASFYLNKASREIQRARGTYRGNTKYSVSGPTPAGVLDKTIWKYAPMDTRVISVNLARPWNDVHTTAFTYGWTDAKGTQYRYTTTTNKSTVKGQFAKDRAKEWNLSHTIATANSTLKIGGQTVWWYQLTEGETRSRSEKVYGLYGTFEYRFTPSLSVDAAVRTDRKRTIRGGDKYLDNGFKTQLSDDQWNDRALLYSIGAAWQIDPVWRLSARYSFNRTPTPDVITTRNNENLPAEKRHRYEFGINANLGRAFQASFTPFYYVIKNAKVTDGAIGVDVNGNPILDDRGNETSVTVYRNESQVIRKGIEIMVQGRFANDALSYELGWTYFDDSGENGQTGNEVPDNKYNARLGWQQGPWSANASLVRVDPYKSYNYTVGDFTTLNINLAREFASGFTASLYAQNLLDEHYATNNKGMPIQANWGKLQDVGATYGLEIGMKF</sequence>
<evidence type="ECO:0000256" key="8">
    <source>
        <dbReference type="ARBA" id="ARBA00023136"/>
    </source>
</evidence>
<evidence type="ECO:0000256" key="1">
    <source>
        <dbReference type="ARBA" id="ARBA00004571"/>
    </source>
</evidence>
<evidence type="ECO:0000256" key="5">
    <source>
        <dbReference type="ARBA" id="ARBA00022692"/>
    </source>
</evidence>
<evidence type="ECO:0000259" key="13">
    <source>
        <dbReference type="Pfam" id="PF07715"/>
    </source>
</evidence>
<evidence type="ECO:0000256" key="6">
    <source>
        <dbReference type="ARBA" id="ARBA00022729"/>
    </source>
</evidence>
<evidence type="ECO:0000256" key="2">
    <source>
        <dbReference type="ARBA" id="ARBA00008143"/>
    </source>
</evidence>
<evidence type="ECO:0000256" key="9">
    <source>
        <dbReference type="ARBA" id="ARBA00023170"/>
    </source>
</evidence>
<dbReference type="Gene3D" id="2.170.130.10">
    <property type="entry name" value="TonB-dependent receptor, plug domain"/>
    <property type="match status" value="1"/>
</dbReference>
<name>A0A839T668_AZOMA</name>
<dbReference type="SUPFAM" id="SSF56935">
    <property type="entry name" value="Porins"/>
    <property type="match status" value="1"/>
</dbReference>
<dbReference type="PANTHER" id="PTHR30069">
    <property type="entry name" value="TONB-DEPENDENT OUTER MEMBRANE RECEPTOR"/>
    <property type="match status" value="1"/>
</dbReference>
<comment type="similarity">
    <text evidence="2">Belongs to the TonB-dependent receptor family. Hemoglobin/haptoglobin binding protein subfamily.</text>
</comment>
<evidence type="ECO:0000256" key="7">
    <source>
        <dbReference type="ARBA" id="ARBA00023077"/>
    </source>
</evidence>